<reference evidence="5 6" key="1">
    <citation type="submission" date="2012-09" db="EMBL/GenBank/DDBJ databases">
        <title>Genome Sequence of alkane-degrading Bacterium Alcanivorax sp. 521-1.</title>
        <authorList>
            <person name="Lai Q."/>
            <person name="Shao Z."/>
        </authorList>
    </citation>
    <scope>NUCLEOTIDE SEQUENCE [LARGE SCALE GENOMIC DNA]</scope>
    <source>
        <strain evidence="5 6">521-1</strain>
    </source>
</reference>
<sequence length="226" mass="23478">MTHILAIETATDACSVALYRDGEVLERFEPGARRQTERVLPLVDDLLAEAGIGLGALDALAFGQGPGAFTGVRVATSVIQGLAFARDLPVAGVSTLAACALAAFDAHPARPRVLAAFDARMGELYLGAYHCYAGGNGQGERAEALLADGLFDPDDVPALDGGDWLLAGSGAVYRERIATRVTLAAVDEAAAPRASAVARLAVPLVEQGLTVPAEQAQPVYLRDRVV</sequence>
<organism evidence="5 6">
    <name type="scientific">Alloalcanivorax profundimaris</name>
    <dbReference type="NCBI Taxonomy" id="2735259"/>
    <lineage>
        <taxon>Bacteria</taxon>
        <taxon>Pseudomonadati</taxon>
        <taxon>Pseudomonadota</taxon>
        <taxon>Gammaproteobacteria</taxon>
        <taxon>Oceanospirillales</taxon>
        <taxon>Alcanivoracaceae</taxon>
        <taxon>Alloalcanivorax</taxon>
    </lineage>
</organism>
<evidence type="ECO:0000259" key="4">
    <source>
        <dbReference type="Pfam" id="PF00814"/>
    </source>
</evidence>
<feature type="domain" description="Gcp-like" evidence="4">
    <location>
        <begin position="32"/>
        <end position="129"/>
    </location>
</feature>
<dbReference type="Pfam" id="PF00814">
    <property type="entry name" value="TsaD"/>
    <property type="match status" value="1"/>
</dbReference>
<comment type="caution">
    <text evidence="5">The sequence shown here is derived from an EMBL/GenBank/DDBJ whole genome shotgun (WGS) entry which is preliminary data.</text>
</comment>
<dbReference type="PANTHER" id="PTHR11735:SF11">
    <property type="entry name" value="TRNA THREONYLCARBAMOYLADENOSINE BIOSYNTHESIS PROTEIN TSAB"/>
    <property type="match status" value="1"/>
</dbReference>
<evidence type="ECO:0000256" key="1">
    <source>
        <dbReference type="ARBA" id="ARBA00010493"/>
    </source>
</evidence>
<dbReference type="Proteomes" id="UP000662703">
    <property type="component" value="Unassembled WGS sequence"/>
</dbReference>
<name>A0ABS0AUC0_9GAMM</name>
<accession>A0ABS0AUC0</accession>
<evidence type="ECO:0000256" key="2">
    <source>
        <dbReference type="ARBA" id="ARBA00019012"/>
    </source>
</evidence>
<dbReference type="CDD" id="cd24032">
    <property type="entry name" value="ASKHA_NBD_TsaB"/>
    <property type="match status" value="1"/>
</dbReference>
<dbReference type="InterPro" id="IPR000905">
    <property type="entry name" value="Gcp-like_dom"/>
</dbReference>
<keyword evidence="6" id="KW-1185">Reference proteome</keyword>
<dbReference type="Gene3D" id="3.30.420.40">
    <property type="match status" value="2"/>
</dbReference>
<dbReference type="PANTHER" id="PTHR11735">
    <property type="entry name" value="TRNA N6-ADENOSINE THREONYLCARBAMOYLTRANSFERASE"/>
    <property type="match status" value="1"/>
</dbReference>
<dbReference type="InterPro" id="IPR022496">
    <property type="entry name" value="T6A_TsaB"/>
</dbReference>
<gene>
    <name evidence="5" type="ORF">Y5W_02360</name>
</gene>
<proteinExistence type="inferred from homology"/>
<dbReference type="NCBIfam" id="TIGR03725">
    <property type="entry name" value="T6A_YeaZ"/>
    <property type="match status" value="1"/>
</dbReference>
<dbReference type="RefSeq" id="WP_194865393.1">
    <property type="nucleotide sequence ID" value="NZ_ARXX01000035.1"/>
</dbReference>
<protein>
    <recommendedName>
        <fullName evidence="2">tRNA threonylcarbamoyladenosine biosynthesis protein TsaB</fullName>
    </recommendedName>
    <alternativeName>
        <fullName evidence="3">t(6)A37 threonylcarbamoyladenosine biosynthesis protein TsaB</fullName>
    </alternativeName>
</protein>
<evidence type="ECO:0000313" key="6">
    <source>
        <dbReference type="Proteomes" id="UP000662703"/>
    </source>
</evidence>
<comment type="similarity">
    <text evidence="1">Belongs to the KAE1 / TsaD family. TsaB subfamily.</text>
</comment>
<evidence type="ECO:0000256" key="3">
    <source>
        <dbReference type="ARBA" id="ARBA00032446"/>
    </source>
</evidence>
<evidence type="ECO:0000313" key="5">
    <source>
        <dbReference type="EMBL" id="MBF5057066.1"/>
    </source>
</evidence>
<dbReference type="SUPFAM" id="SSF53067">
    <property type="entry name" value="Actin-like ATPase domain"/>
    <property type="match status" value="2"/>
</dbReference>
<dbReference type="EMBL" id="ARXX01000035">
    <property type="protein sequence ID" value="MBF5057066.1"/>
    <property type="molecule type" value="Genomic_DNA"/>
</dbReference>
<dbReference type="InterPro" id="IPR043129">
    <property type="entry name" value="ATPase_NBD"/>
</dbReference>